<gene>
    <name evidence="2" type="ORF">C8R21_10884</name>
</gene>
<reference evidence="2 3" key="1">
    <citation type="submission" date="2018-04" db="EMBL/GenBank/DDBJ databases">
        <title>Active sludge and wastewater microbial communities from Klosterneuburg, Austria.</title>
        <authorList>
            <person name="Wagner M."/>
        </authorList>
    </citation>
    <scope>NUCLEOTIDE SEQUENCE [LARGE SCALE GENOMIC DNA]</scope>
    <source>
        <strain evidence="2 3">Nl12</strain>
    </source>
</reference>
<dbReference type="PROSITE" id="PS51257">
    <property type="entry name" value="PROKAR_LIPOPROTEIN"/>
    <property type="match status" value="1"/>
</dbReference>
<dbReference type="RefSeq" id="WP_107761921.1">
    <property type="nucleotide sequence ID" value="NZ_QAOK01000008.1"/>
</dbReference>
<accession>A0A2T5ICZ8</accession>
<organism evidence="2 3">
    <name type="scientific">Nitrosospira multiformis</name>
    <dbReference type="NCBI Taxonomy" id="1231"/>
    <lineage>
        <taxon>Bacteria</taxon>
        <taxon>Pseudomonadati</taxon>
        <taxon>Pseudomonadota</taxon>
        <taxon>Betaproteobacteria</taxon>
        <taxon>Nitrosomonadales</taxon>
        <taxon>Nitrosomonadaceae</taxon>
        <taxon>Nitrosospira</taxon>
    </lineage>
</organism>
<evidence type="ECO:0008006" key="4">
    <source>
        <dbReference type="Google" id="ProtNLM"/>
    </source>
</evidence>
<protein>
    <recommendedName>
        <fullName evidence="4">Lipoprotein</fullName>
    </recommendedName>
</protein>
<comment type="caution">
    <text evidence="2">The sequence shown here is derived from an EMBL/GenBank/DDBJ whole genome shotgun (WGS) entry which is preliminary data.</text>
</comment>
<evidence type="ECO:0000313" key="3">
    <source>
        <dbReference type="Proteomes" id="UP000244152"/>
    </source>
</evidence>
<dbReference type="Proteomes" id="UP000244152">
    <property type="component" value="Unassembled WGS sequence"/>
</dbReference>
<feature type="signal peptide" evidence="1">
    <location>
        <begin position="1"/>
        <end position="21"/>
    </location>
</feature>
<dbReference type="AlphaFoldDB" id="A0A2T5ICZ8"/>
<evidence type="ECO:0000313" key="2">
    <source>
        <dbReference type="EMBL" id="PTQ81706.1"/>
    </source>
</evidence>
<evidence type="ECO:0000256" key="1">
    <source>
        <dbReference type="SAM" id="SignalP"/>
    </source>
</evidence>
<proteinExistence type="predicted"/>
<keyword evidence="1" id="KW-0732">Signal</keyword>
<feature type="chain" id="PRO_5015785195" description="Lipoprotein" evidence="1">
    <location>
        <begin position="22"/>
        <end position="139"/>
    </location>
</feature>
<name>A0A2T5ICZ8_9PROT</name>
<sequence length="139" mass="15397">MKSVSPILLLLALLISGCTTTNQRVLDMGDETQLQKRSYQSRTFDTGDKEKVLRATISTLQDLGFVIDRADLMLGSVSATKQDANKIRITVSARAKGNDRMLVRANAQFNVTPVEDPIQYQNFFSSLEKSLFLTAHAGE</sequence>
<dbReference type="EMBL" id="QAOK01000008">
    <property type="protein sequence ID" value="PTQ81706.1"/>
    <property type="molecule type" value="Genomic_DNA"/>
</dbReference>